<evidence type="ECO:0000256" key="1">
    <source>
        <dbReference type="SAM" id="MobiDB-lite"/>
    </source>
</evidence>
<dbReference type="Proteomes" id="UP001305647">
    <property type="component" value="Unassembled WGS sequence"/>
</dbReference>
<feature type="region of interest" description="Disordered" evidence="1">
    <location>
        <begin position="304"/>
        <end position="326"/>
    </location>
</feature>
<organism evidence="2 3">
    <name type="scientific">Parathielavia hyrcaniae</name>
    <dbReference type="NCBI Taxonomy" id="113614"/>
    <lineage>
        <taxon>Eukaryota</taxon>
        <taxon>Fungi</taxon>
        <taxon>Dikarya</taxon>
        <taxon>Ascomycota</taxon>
        <taxon>Pezizomycotina</taxon>
        <taxon>Sordariomycetes</taxon>
        <taxon>Sordariomycetidae</taxon>
        <taxon>Sordariales</taxon>
        <taxon>Chaetomiaceae</taxon>
        <taxon>Parathielavia</taxon>
    </lineage>
</organism>
<feature type="region of interest" description="Disordered" evidence="1">
    <location>
        <begin position="422"/>
        <end position="453"/>
    </location>
</feature>
<evidence type="ECO:0000313" key="2">
    <source>
        <dbReference type="EMBL" id="KAK4096499.1"/>
    </source>
</evidence>
<dbReference type="EMBL" id="MU863711">
    <property type="protein sequence ID" value="KAK4096499.1"/>
    <property type="molecule type" value="Genomic_DNA"/>
</dbReference>
<accession>A0AAN6PTR7</accession>
<reference evidence="2" key="1">
    <citation type="journal article" date="2023" name="Mol. Phylogenet. Evol.">
        <title>Genome-scale phylogeny and comparative genomics of the fungal order Sordariales.</title>
        <authorList>
            <person name="Hensen N."/>
            <person name="Bonometti L."/>
            <person name="Westerberg I."/>
            <person name="Brannstrom I.O."/>
            <person name="Guillou S."/>
            <person name="Cros-Aarteil S."/>
            <person name="Calhoun S."/>
            <person name="Haridas S."/>
            <person name="Kuo A."/>
            <person name="Mondo S."/>
            <person name="Pangilinan J."/>
            <person name="Riley R."/>
            <person name="LaButti K."/>
            <person name="Andreopoulos B."/>
            <person name="Lipzen A."/>
            <person name="Chen C."/>
            <person name="Yan M."/>
            <person name="Daum C."/>
            <person name="Ng V."/>
            <person name="Clum A."/>
            <person name="Steindorff A."/>
            <person name="Ohm R.A."/>
            <person name="Martin F."/>
            <person name="Silar P."/>
            <person name="Natvig D.O."/>
            <person name="Lalanne C."/>
            <person name="Gautier V."/>
            <person name="Ament-Velasquez S.L."/>
            <person name="Kruys A."/>
            <person name="Hutchinson M.I."/>
            <person name="Powell A.J."/>
            <person name="Barry K."/>
            <person name="Miller A.N."/>
            <person name="Grigoriev I.V."/>
            <person name="Debuchy R."/>
            <person name="Gladieux P."/>
            <person name="Hiltunen Thoren M."/>
            <person name="Johannesson H."/>
        </authorList>
    </citation>
    <scope>NUCLEOTIDE SEQUENCE</scope>
    <source>
        <strain evidence="2">CBS 757.83</strain>
    </source>
</reference>
<feature type="compositionally biased region" description="Low complexity" evidence="1">
    <location>
        <begin position="311"/>
        <end position="326"/>
    </location>
</feature>
<dbReference type="AlphaFoldDB" id="A0AAN6PTR7"/>
<evidence type="ECO:0000313" key="3">
    <source>
        <dbReference type="Proteomes" id="UP001305647"/>
    </source>
</evidence>
<comment type="caution">
    <text evidence="2">The sequence shown here is derived from an EMBL/GenBank/DDBJ whole genome shotgun (WGS) entry which is preliminary data.</text>
</comment>
<protein>
    <submittedName>
        <fullName evidence="2">Uncharacterized protein</fullName>
    </submittedName>
</protein>
<keyword evidence="3" id="KW-1185">Reference proteome</keyword>
<reference evidence="2" key="2">
    <citation type="submission" date="2023-05" db="EMBL/GenBank/DDBJ databases">
        <authorList>
            <consortium name="Lawrence Berkeley National Laboratory"/>
            <person name="Steindorff A."/>
            <person name="Hensen N."/>
            <person name="Bonometti L."/>
            <person name="Westerberg I."/>
            <person name="Brannstrom I.O."/>
            <person name="Guillou S."/>
            <person name="Cros-Aarteil S."/>
            <person name="Calhoun S."/>
            <person name="Haridas S."/>
            <person name="Kuo A."/>
            <person name="Mondo S."/>
            <person name="Pangilinan J."/>
            <person name="Riley R."/>
            <person name="Labutti K."/>
            <person name="Andreopoulos B."/>
            <person name="Lipzen A."/>
            <person name="Chen C."/>
            <person name="Yanf M."/>
            <person name="Daum C."/>
            <person name="Ng V."/>
            <person name="Clum A."/>
            <person name="Ohm R."/>
            <person name="Martin F."/>
            <person name="Silar P."/>
            <person name="Natvig D."/>
            <person name="Lalanne C."/>
            <person name="Gautier V."/>
            <person name="Ament-Velasquez S.L."/>
            <person name="Kruys A."/>
            <person name="Hutchinson M.I."/>
            <person name="Powell A.J."/>
            <person name="Barry K."/>
            <person name="Miller A.N."/>
            <person name="Grigoriev I.V."/>
            <person name="Debuchy R."/>
            <person name="Gladieux P."/>
            <person name="Thoren M.H."/>
            <person name="Johannesson H."/>
        </authorList>
    </citation>
    <scope>NUCLEOTIDE SEQUENCE</scope>
    <source>
        <strain evidence="2">CBS 757.83</strain>
    </source>
</reference>
<name>A0AAN6PTR7_9PEZI</name>
<gene>
    <name evidence="2" type="ORF">N658DRAFT_562398</name>
</gene>
<sequence length="453" mass="50673">MSYARAMVGCPAIMTASTSAAKVSQRLMPPPILFWHRPSVFEIRICIASIVTTFASRPLSRQGLPSRARSGTSHAKMRRPSTTLITPAEPGSLADIIRGEPRSRLFVLPAYWTDKHSQLLAASFCPQPAIKKPVPKGNTRLKQSKIAERLALELDTLLSQKTLPGRASMAMEHVMSTFFPATLDKPWTNAELDLHFGERIFNRAVRVSCLWTSRSTDASTSTMPYMPASAPVLAYISRQRLAALRNSHFTNELEPHNALNNPITRLQQLRSKLLIPADVDRDPYIVATLLVMAQAHFHNKTPLSPFSLQHRSSSGRQSTQSTQTPRMPFHDVNVQVITHQGQGENANFVVYTAIVTTTFLNRFMFPNKGPGSEDSKSGISISRTEVKVWPMLGLRERFVRVLLPEIADPDCIRFWDPLVESGRKRKREGTSSSEEQTPPRASPLRSGRRPFCR</sequence>
<proteinExistence type="predicted"/>